<feature type="compositionally biased region" description="Low complexity" evidence="1">
    <location>
        <begin position="121"/>
        <end position="133"/>
    </location>
</feature>
<dbReference type="KEGG" id="rsn:RSPO_c01615"/>
<dbReference type="AlphaFoldDB" id="F6G1B1"/>
<reference evidence="2 3" key="1">
    <citation type="journal article" date="2011" name="J. Bacteriol.">
        <title>Complete genome sequence of the plant pathogen Ralstonia solanacearum strain Po82.</title>
        <authorList>
            <person name="Xu J."/>
            <person name="Zheng H.J."/>
            <person name="Liu L."/>
            <person name="Pan Z.C."/>
            <person name="Prior P."/>
            <person name="Tang B."/>
            <person name="Xu J.S."/>
            <person name="Zhang H."/>
            <person name="Tian Q."/>
            <person name="Zhang L.Q."/>
            <person name="Feng J."/>
        </authorList>
    </citation>
    <scope>NUCLEOTIDE SEQUENCE [LARGE SCALE GENOMIC DNA]</scope>
    <source>
        <strain evidence="2 3">Po82</strain>
    </source>
</reference>
<dbReference type="eggNOG" id="ENOG5032SF4">
    <property type="taxonomic scope" value="Bacteria"/>
</dbReference>
<dbReference type="EMBL" id="CP002819">
    <property type="protein sequence ID" value="AEG68915.1"/>
    <property type="molecule type" value="Genomic_DNA"/>
</dbReference>
<evidence type="ECO:0000256" key="1">
    <source>
        <dbReference type="SAM" id="MobiDB-lite"/>
    </source>
</evidence>
<name>F6G1B1_RALS8</name>
<sequence>MQTKRTQFNRINRINHRLKPIHDLQKLRSHPHRMGCILYRLWLAGRLAGGMAEDVTRRVATRPNPPFRVLINHPLCKELIMNLRLVLRLACLGALAGMTCHAYAESFTSAASSAGSASSGSVSASLHGSSNSSKGEEKTANGDYRIVDVAQLPDQAGQVRVTMVADASQQRIALDLPANVFAKQGLGPGDLVHAQPRAYGFEFAHADTREPFYLVLSDDWQGELAPRPVVSL</sequence>
<proteinExistence type="predicted"/>
<dbReference type="HOGENOM" id="CLU_1194097_0_0_4"/>
<accession>F6G1B1</accession>
<dbReference type="Proteomes" id="UP000007953">
    <property type="component" value="Chromosome"/>
</dbReference>
<dbReference type="PATRIC" id="fig|1031711.3.peg.1571"/>
<evidence type="ECO:0000313" key="3">
    <source>
        <dbReference type="Proteomes" id="UP000007953"/>
    </source>
</evidence>
<gene>
    <name evidence="2" type="ordered locus">RSPO_c01615</name>
</gene>
<feature type="region of interest" description="Disordered" evidence="1">
    <location>
        <begin position="121"/>
        <end position="140"/>
    </location>
</feature>
<organism evidence="2 3">
    <name type="scientific">Ralstonia solanacearum (strain Po82)</name>
    <dbReference type="NCBI Taxonomy" id="1031711"/>
    <lineage>
        <taxon>Bacteria</taxon>
        <taxon>Pseudomonadati</taxon>
        <taxon>Pseudomonadota</taxon>
        <taxon>Betaproteobacteria</taxon>
        <taxon>Burkholderiales</taxon>
        <taxon>Burkholderiaceae</taxon>
        <taxon>Ralstonia</taxon>
        <taxon>Ralstonia solanacearum species complex</taxon>
    </lineage>
</organism>
<protein>
    <submittedName>
        <fullName evidence="2">Uncharacterized protein</fullName>
    </submittedName>
</protein>
<evidence type="ECO:0000313" key="2">
    <source>
        <dbReference type="EMBL" id="AEG68915.1"/>
    </source>
</evidence>